<keyword evidence="2" id="KW-0805">Transcription regulation</keyword>
<dbReference type="Pfam" id="PF02357">
    <property type="entry name" value="NusG"/>
    <property type="match status" value="1"/>
</dbReference>
<dbReference type="SUPFAM" id="SSF82679">
    <property type="entry name" value="N-utilization substance G protein NusG, N-terminal domain"/>
    <property type="match status" value="1"/>
</dbReference>
<name>A0A2C9VEJ1_MANES</name>
<dbReference type="InterPro" id="IPR008991">
    <property type="entry name" value="Translation_prot_SH3-like_sf"/>
</dbReference>
<dbReference type="Gene3D" id="3.30.70.940">
    <property type="entry name" value="NusG, N-terminal domain"/>
    <property type="match status" value="1"/>
</dbReference>
<keyword evidence="3" id="KW-0804">Transcription</keyword>
<dbReference type="PANTHER" id="PTHR30265">
    <property type="entry name" value="RHO-INTERACTING TRANSCRIPTION TERMINATION FACTOR NUSG"/>
    <property type="match status" value="1"/>
</dbReference>
<dbReference type="SUPFAM" id="SSF50104">
    <property type="entry name" value="Translation proteins SH3-like domain"/>
    <property type="match status" value="1"/>
</dbReference>
<dbReference type="AlphaFoldDB" id="A0A2C9VEJ1"/>
<evidence type="ECO:0000313" key="7">
    <source>
        <dbReference type="Proteomes" id="UP000091857"/>
    </source>
</evidence>
<comment type="caution">
    <text evidence="6">The sequence shown here is derived from an EMBL/GenBank/DDBJ whole genome shotgun (WGS) entry which is preliminary data.</text>
</comment>
<dbReference type="GO" id="GO:0006354">
    <property type="term" value="P:DNA-templated transcription elongation"/>
    <property type="evidence" value="ECO:0007669"/>
    <property type="project" value="InterPro"/>
</dbReference>
<protein>
    <recommendedName>
        <fullName evidence="5">NusG-like N-terminal domain-containing protein</fullName>
    </recommendedName>
</protein>
<evidence type="ECO:0000256" key="3">
    <source>
        <dbReference type="ARBA" id="ARBA00023163"/>
    </source>
</evidence>
<dbReference type="EMBL" id="CM004394">
    <property type="protein sequence ID" value="OAY43616.1"/>
    <property type="molecule type" value="Genomic_DNA"/>
</dbReference>
<dbReference type="InterPro" id="IPR043425">
    <property type="entry name" value="NusG-like"/>
</dbReference>
<evidence type="ECO:0000256" key="2">
    <source>
        <dbReference type="ARBA" id="ARBA00023015"/>
    </source>
</evidence>
<dbReference type="CDD" id="cd09890">
    <property type="entry name" value="NGN_plant"/>
    <property type="match status" value="1"/>
</dbReference>
<keyword evidence="1" id="KW-0889">Transcription antitermination</keyword>
<dbReference type="InterPro" id="IPR006645">
    <property type="entry name" value="NGN-like_dom"/>
</dbReference>
<dbReference type="SMART" id="SM00738">
    <property type="entry name" value="NGN"/>
    <property type="match status" value="1"/>
</dbReference>
<feature type="domain" description="NusG-like N-terminal" evidence="5">
    <location>
        <begin position="103"/>
        <end position="219"/>
    </location>
</feature>
<dbReference type="GO" id="GO:0031564">
    <property type="term" value="P:transcription antitermination"/>
    <property type="evidence" value="ECO:0007669"/>
    <property type="project" value="UniProtKB-KW"/>
</dbReference>
<dbReference type="OrthoDB" id="8300383at2759"/>
<keyword evidence="7" id="KW-1185">Reference proteome</keyword>
<dbReference type="InterPro" id="IPR036735">
    <property type="entry name" value="NGN_dom_sf"/>
</dbReference>
<dbReference type="STRING" id="3983.A0A2C9VEJ1"/>
<reference evidence="7" key="1">
    <citation type="journal article" date="2016" name="Nat. Biotechnol.">
        <title>Sequencing wild and cultivated cassava and related species reveals extensive interspecific hybridization and genetic diversity.</title>
        <authorList>
            <person name="Bredeson J.V."/>
            <person name="Lyons J.B."/>
            <person name="Prochnik S.E."/>
            <person name="Wu G.A."/>
            <person name="Ha C.M."/>
            <person name="Edsinger-Gonzales E."/>
            <person name="Grimwood J."/>
            <person name="Schmutz J."/>
            <person name="Rabbi I.Y."/>
            <person name="Egesi C."/>
            <person name="Nauluvula P."/>
            <person name="Lebot V."/>
            <person name="Ndunguru J."/>
            <person name="Mkamilo G."/>
            <person name="Bart R.S."/>
            <person name="Setter T.L."/>
            <person name="Gleadow R.M."/>
            <person name="Kulakow P."/>
            <person name="Ferguson M.E."/>
            <person name="Rounsley S."/>
            <person name="Rokhsar D.S."/>
        </authorList>
    </citation>
    <scope>NUCLEOTIDE SEQUENCE [LARGE SCALE GENOMIC DNA]</scope>
    <source>
        <strain evidence="7">cv. AM560-2</strain>
    </source>
</reference>
<sequence length="338" mass="38047">MKQGLLLWSPCHHALSPSSLAFISLPILRTKPSSSITATLDSTYTQKQDLTARERRQLRHERRESKAGYSWREEVEERLIKKPKKKRTSGSEDLNLDNLADLGPQWWAVRVSRVRGDQTAELIARLLARNYPDMEFKVYAPSVKVKRKLKNGTYSVKSKPIFPGCVFLWCVLNKEMHDFIRECDGVGGFVGSKVGNMKRQINRPRPVSVQDMEEIFQQAKEEQEKSDQAFKEEQLGEEVINSGNIVDNGIIKSVKDSIQTRGSAKISDPLTNGSPRKKTSKLPTKGSTVRVISGTFAEYEGSLRKISRKTGKATVGLMLFGKETLVDLGLHEIVAETK</sequence>
<dbReference type="PANTHER" id="PTHR30265:SF4">
    <property type="entry name" value="KOW MOTIF FAMILY PROTEIN, EXPRESSED"/>
    <property type="match status" value="1"/>
</dbReference>
<evidence type="ECO:0000256" key="1">
    <source>
        <dbReference type="ARBA" id="ARBA00022814"/>
    </source>
</evidence>
<feature type="region of interest" description="Disordered" evidence="4">
    <location>
        <begin position="262"/>
        <end position="285"/>
    </location>
</feature>
<accession>A0A2C9VEJ1</accession>
<gene>
    <name evidence="6" type="ORF">MANES_08G083700v8</name>
</gene>
<dbReference type="Proteomes" id="UP000091857">
    <property type="component" value="Chromosome 8"/>
</dbReference>
<dbReference type="InterPro" id="IPR014722">
    <property type="entry name" value="Rib_uL2_dom2"/>
</dbReference>
<evidence type="ECO:0000313" key="6">
    <source>
        <dbReference type="EMBL" id="OAY43616.1"/>
    </source>
</evidence>
<dbReference type="OMA" id="CILNKEI"/>
<dbReference type="Gene3D" id="2.30.30.30">
    <property type="match status" value="1"/>
</dbReference>
<proteinExistence type="predicted"/>
<evidence type="ECO:0000259" key="5">
    <source>
        <dbReference type="SMART" id="SM00738"/>
    </source>
</evidence>
<organism evidence="6 7">
    <name type="scientific">Manihot esculenta</name>
    <name type="common">Cassava</name>
    <name type="synonym">Jatropha manihot</name>
    <dbReference type="NCBI Taxonomy" id="3983"/>
    <lineage>
        <taxon>Eukaryota</taxon>
        <taxon>Viridiplantae</taxon>
        <taxon>Streptophyta</taxon>
        <taxon>Embryophyta</taxon>
        <taxon>Tracheophyta</taxon>
        <taxon>Spermatophyta</taxon>
        <taxon>Magnoliopsida</taxon>
        <taxon>eudicotyledons</taxon>
        <taxon>Gunneridae</taxon>
        <taxon>Pentapetalae</taxon>
        <taxon>rosids</taxon>
        <taxon>fabids</taxon>
        <taxon>Malpighiales</taxon>
        <taxon>Euphorbiaceae</taxon>
        <taxon>Crotonoideae</taxon>
        <taxon>Manihoteae</taxon>
        <taxon>Manihot</taxon>
    </lineage>
</organism>
<dbReference type="CDD" id="cd06091">
    <property type="entry name" value="KOW_NusG"/>
    <property type="match status" value="1"/>
</dbReference>
<evidence type="ECO:0000256" key="4">
    <source>
        <dbReference type="SAM" id="MobiDB-lite"/>
    </source>
</evidence>
<dbReference type="Gramene" id="Manes.08G083700.1.v8.1">
    <property type="protein sequence ID" value="Manes.08G083700.1.v8.1.CDS"/>
    <property type="gene ID" value="Manes.08G083700.v8.1"/>
</dbReference>